<comment type="caution">
    <text evidence="9">The sequence shown here is derived from an EMBL/GenBank/DDBJ whole genome shotgun (WGS) entry which is preliminary data.</text>
</comment>
<keyword evidence="3" id="KW-0813">Transport</keyword>
<evidence type="ECO:0000256" key="1">
    <source>
        <dbReference type="ARBA" id="ARBA00004651"/>
    </source>
</evidence>
<feature type="transmembrane region" description="Helical" evidence="8">
    <location>
        <begin position="235"/>
        <end position="255"/>
    </location>
</feature>
<evidence type="ECO:0000313" key="9">
    <source>
        <dbReference type="EMBL" id="GLX80616.1"/>
    </source>
</evidence>
<feature type="transmembrane region" description="Helical" evidence="8">
    <location>
        <begin position="154"/>
        <end position="178"/>
    </location>
</feature>
<dbReference type="InterPro" id="IPR002549">
    <property type="entry name" value="AI-2E-like"/>
</dbReference>
<dbReference type="PANTHER" id="PTHR21716">
    <property type="entry name" value="TRANSMEMBRANE PROTEIN"/>
    <property type="match status" value="1"/>
</dbReference>
<evidence type="ECO:0000256" key="3">
    <source>
        <dbReference type="ARBA" id="ARBA00022448"/>
    </source>
</evidence>
<evidence type="ECO:0000256" key="4">
    <source>
        <dbReference type="ARBA" id="ARBA00022475"/>
    </source>
</evidence>
<feature type="transmembrane region" description="Helical" evidence="8">
    <location>
        <begin position="311"/>
        <end position="337"/>
    </location>
</feature>
<dbReference type="Proteomes" id="UP001157133">
    <property type="component" value="Unassembled WGS sequence"/>
</dbReference>
<keyword evidence="7 8" id="KW-0472">Membrane</keyword>
<keyword evidence="6 8" id="KW-1133">Transmembrane helix</keyword>
<keyword evidence="10" id="KW-1185">Reference proteome</keyword>
<evidence type="ECO:0000256" key="7">
    <source>
        <dbReference type="ARBA" id="ARBA00023136"/>
    </source>
</evidence>
<proteinExistence type="inferred from homology"/>
<comment type="similarity">
    <text evidence="2">Belongs to the autoinducer-2 exporter (AI-2E) (TC 2.A.86) family.</text>
</comment>
<comment type="subcellular location">
    <subcellularLocation>
        <location evidence="1">Cell membrane</location>
        <topology evidence="1">Multi-pass membrane protein</topology>
    </subcellularLocation>
</comment>
<name>A0ABQ6H2G8_9GAMM</name>
<evidence type="ECO:0000256" key="6">
    <source>
        <dbReference type="ARBA" id="ARBA00022989"/>
    </source>
</evidence>
<dbReference type="Pfam" id="PF01594">
    <property type="entry name" value="AI-2E_transport"/>
    <property type="match status" value="1"/>
</dbReference>
<sequence length="354" mass="38059">MSESDNHVTRLTIDIVLKLAIVGVLMWWSFSIISPFVLMLIWAGILAVALYPLQKKLIKFVPKSGLSASLISLFIISILVVPVVVFGNSTFDSVYEFYQKAQQGGLSIPQPNESIKEWPLIGDKLYALWLELQQHTEVFIQEYKEEIGQTLKSVIGAAAGTLGTLLMLVVSLIIAAVFMSKAATLSKASSTLIHRVMAENGERTKSTIVLTIRSVATGVLGVALIQALLAGLGMIIAGIPAAGILTLVVMICAIAQLPPLLVLGPVAAYYFSVADTVPAVIFLVFAIVVSFSDAILKPIFLGRGMDIPMPVILLGAIGGMLMYGIIGLFVGAVVLALSYELMLDWLNVEQEKEV</sequence>
<dbReference type="RefSeq" id="WP_284205931.1">
    <property type="nucleotide sequence ID" value="NZ_BSSU01000001.1"/>
</dbReference>
<accession>A0ABQ6H2G8</accession>
<evidence type="ECO:0000256" key="2">
    <source>
        <dbReference type="ARBA" id="ARBA00009773"/>
    </source>
</evidence>
<protein>
    <submittedName>
        <fullName evidence="9">AI-2E family transporter</fullName>
    </submittedName>
</protein>
<keyword evidence="4" id="KW-1003">Cell membrane</keyword>
<evidence type="ECO:0000313" key="10">
    <source>
        <dbReference type="Proteomes" id="UP001157133"/>
    </source>
</evidence>
<feature type="transmembrane region" description="Helical" evidence="8">
    <location>
        <begin position="267"/>
        <end position="291"/>
    </location>
</feature>
<dbReference type="PANTHER" id="PTHR21716:SF67">
    <property type="entry name" value="TRANSPORT PROTEIN YDIK-RELATED"/>
    <property type="match status" value="1"/>
</dbReference>
<feature type="transmembrane region" description="Helical" evidence="8">
    <location>
        <begin position="65"/>
        <end position="87"/>
    </location>
</feature>
<feature type="transmembrane region" description="Helical" evidence="8">
    <location>
        <begin position="207"/>
        <end position="229"/>
    </location>
</feature>
<keyword evidence="5 8" id="KW-0812">Transmembrane</keyword>
<organism evidence="9 10">
    <name type="scientific">Thalassotalea eurytherma</name>
    <dbReference type="NCBI Taxonomy" id="1144278"/>
    <lineage>
        <taxon>Bacteria</taxon>
        <taxon>Pseudomonadati</taxon>
        <taxon>Pseudomonadota</taxon>
        <taxon>Gammaproteobacteria</taxon>
        <taxon>Alteromonadales</taxon>
        <taxon>Colwelliaceae</taxon>
        <taxon>Thalassotalea</taxon>
    </lineage>
</organism>
<gene>
    <name evidence="9" type="ORF">theurythT_00680</name>
</gene>
<feature type="transmembrane region" description="Helical" evidence="8">
    <location>
        <begin position="36"/>
        <end position="53"/>
    </location>
</feature>
<evidence type="ECO:0000256" key="8">
    <source>
        <dbReference type="SAM" id="Phobius"/>
    </source>
</evidence>
<evidence type="ECO:0000256" key="5">
    <source>
        <dbReference type="ARBA" id="ARBA00022692"/>
    </source>
</evidence>
<reference evidence="9 10" key="1">
    <citation type="submission" date="2023-03" db="EMBL/GenBank/DDBJ databases">
        <title>Draft genome sequence of Thalassotalea eurytherma JCM 18482T.</title>
        <authorList>
            <person name="Sawabe T."/>
        </authorList>
    </citation>
    <scope>NUCLEOTIDE SEQUENCE [LARGE SCALE GENOMIC DNA]</scope>
    <source>
        <strain evidence="9 10">JCM 18482</strain>
    </source>
</reference>
<dbReference type="EMBL" id="BSSU01000001">
    <property type="protein sequence ID" value="GLX80616.1"/>
    <property type="molecule type" value="Genomic_DNA"/>
</dbReference>